<evidence type="ECO:0000256" key="1">
    <source>
        <dbReference type="SAM" id="Phobius"/>
    </source>
</evidence>
<evidence type="ECO:0000313" key="2">
    <source>
        <dbReference type="EMBL" id="KKL78764.1"/>
    </source>
</evidence>
<keyword evidence="1" id="KW-1133">Transmembrane helix</keyword>
<accession>A0A0F9EXL5</accession>
<reference evidence="2" key="1">
    <citation type="journal article" date="2015" name="Nature">
        <title>Complex archaea that bridge the gap between prokaryotes and eukaryotes.</title>
        <authorList>
            <person name="Spang A."/>
            <person name="Saw J.H."/>
            <person name="Jorgensen S.L."/>
            <person name="Zaremba-Niedzwiedzka K."/>
            <person name="Martijn J."/>
            <person name="Lind A.E."/>
            <person name="van Eijk R."/>
            <person name="Schleper C."/>
            <person name="Guy L."/>
            <person name="Ettema T.J."/>
        </authorList>
    </citation>
    <scope>NUCLEOTIDE SEQUENCE</scope>
</reference>
<sequence length="522" mass="54514">DKEILSALGRMEPVVREVTSAIDAQVNDLMTRFIPAWQNATAAMAAAGEADVGELGADLGEIDFTEINTALEEAMKDINAPLNQMIEDIKSFFRSNAPVFAGIGLAILLAIFFGWNIGIAVVVGAAIGLLVKKFHKPVIKFFSKLGKVIGKAVGKFANFLKKHWKKIVQVALLVLFPPAGGLFAIITNFEKIKDKVLSLLDKLVEGAKRLLSGLVREVIRFFDELVRDVVSAVNEMVGEVVGLFTDLTTDITGTVSGLISDVVSLFSSLPGQLVSALGGMLDAVGGVFASLPGVILGAIGDLSGELFEIGKGIIGSLLDGISGAAGLGGDIAKGIANMLISAANKVLSFLGDAIQMLKDALDKLPGRNPAGNLLQELADLLHEGIGSLAHGAWRVPGAGVGDTVPAMLAPDEMVVPRALAEAIRSRVGSFQSLADLISGRSGGSSALGSFMNEVGTRDRLEALPARTSVSTTIALSAPISVTIQAQSWDEIRRLVLQEVDVALGEAQSDSERAGSELSAGIS</sequence>
<feature type="transmembrane region" description="Helical" evidence="1">
    <location>
        <begin position="99"/>
        <end position="131"/>
    </location>
</feature>
<gene>
    <name evidence="2" type="ORF">LCGC14_2021600</name>
</gene>
<proteinExistence type="predicted"/>
<keyword evidence="1" id="KW-0472">Membrane</keyword>
<protein>
    <recommendedName>
        <fullName evidence="3">Phage tail tape measure protein domain-containing protein</fullName>
    </recommendedName>
</protein>
<evidence type="ECO:0008006" key="3">
    <source>
        <dbReference type="Google" id="ProtNLM"/>
    </source>
</evidence>
<keyword evidence="1" id="KW-0812">Transmembrane</keyword>
<organism evidence="2">
    <name type="scientific">marine sediment metagenome</name>
    <dbReference type="NCBI Taxonomy" id="412755"/>
    <lineage>
        <taxon>unclassified sequences</taxon>
        <taxon>metagenomes</taxon>
        <taxon>ecological metagenomes</taxon>
    </lineage>
</organism>
<dbReference type="EMBL" id="LAZR01023358">
    <property type="protein sequence ID" value="KKL78764.1"/>
    <property type="molecule type" value="Genomic_DNA"/>
</dbReference>
<comment type="caution">
    <text evidence="2">The sequence shown here is derived from an EMBL/GenBank/DDBJ whole genome shotgun (WGS) entry which is preliminary data.</text>
</comment>
<dbReference type="AlphaFoldDB" id="A0A0F9EXL5"/>
<name>A0A0F9EXL5_9ZZZZ</name>
<feature type="non-terminal residue" evidence="2">
    <location>
        <position position="1"/>
    </location>
</feature>
<feature type="transmembrane region" description="Helical" evidence="1">
    <location>
        <begin position="167"/>
        <end position="186"/>
    </location>
</feature>